<evidence type="ECO:0000259" key="1">
    <source>
        <dbReference type="Pfam" id="PF00733"/>
    </source>
</evidence>
<dbReference type="Proteomes" id="UP000215595">
    <property type="component" value="Unassembled WGS sequence"/>
</dbReference>
<dbReference type="GO" id="GO:0006529">
    <property type="term" value="P:asparagine biosynthetic process"/>
    <property type="evidence" value="ECO:0007669"/>
    <property type="project" value="InterPro"/>
</dbReference>
<dbReference type="InterPro" id="IPR001962">
    <property type="entry name" value="Asn_synthase"/>
</dbReference>
<protein>
    <recommendedName>
        <fullName evidence="1">Asparagine synthetase domain-containing protein</fullName>
    </recommendedName>
</protein>
<proteinExistence type="predicted"/>
<organism evidence="2 3">
    <name type="scientific">Brevundimonas subvibrioides</name>
    <dbReference type="NCBI Taxonomy" id="74313"/>
    <lineage>
        <taxon>Bacteria</taxon>
        <taxon>Pseudomonadati</taxon>
        <taxon>Pseudomonadota</taxon>
        <taxon>Alphaproteobacteria</taxon>
        <taxon>Caulobacterales</taxon>
        <taxon>Caulobacteraceae</taxon>
        <taxon>Brevundimonas</taxon>
    </lineage>
</organism>
<reference evidence="2 3" key="1">
    <citation type="submission" date="2017-03" db="EMBL/GenBank/DDBJ databases">
        <title>Lifting the veil on microbial sulfur biogeochemistry in mining wastewaters.</title>
        <authorList>
            <person name="Kantor R.S."/>
            <person name="Colenbrander Nelson T."/>
            <person name="Marshall S."/>
            <person name="Bennett D."/>
            <person name="Apte S."/>
            <person name="Camacho D."/>
            <person name="Thomas B.C."/>
            <person name="Warren L.A."/>
            <person name="Banfield J.F."/>
        </authorList>
    </citation>
    <scope>NUCLEOTIDE SEQUENCE [LARGE SCALE GENOMIC DNA]</scope>
    <source>
        <strain evidence="2">32-69-9</strain>
    </source>
</reference>
<dbReference type="InterPro" id="IPR014729">
    <property type="entry name" value="Rossmann-like_a/b/a_fold"/>
</dbReference>
<accession>A0A258FQY9</accession>
<dbReference type="Pfam" id="PF00733">
    <property type="entry name" value="Asn_synthase"/>
    <property type="match status" value="2"/>
</dbReference>
<dbReference type="AlphaFoldDB" id="A0A258FQY9"/>
<sequence>MGELLLVSHRPDDPEAAARSRALRGLAGERGLGIVPLEPASWMATAGPRHPTVTRAGAWTLIGDVLDRRAPDLSGVGPHDPLAFEKKLAARFWGRFIGVRLGGARPPFAVLRDPSGGLECVVWRQDGLTLIASFAPAWLVEHLRPPWRIDRDRLARALVDPLAATGPLILDGPTALEPGTLLGLDPALPAEVLWTPATFAMPSLDARPPVETAAARLRAAVDEAVDGLARRSEPLAAEVSGGLDSSVVASSLVRDGQDRVGLWLNAFGSVPEADERRWAEVLAAHLGIAVEAVPHADAPLTGDLLESASQGLRPGLNGLDHPHDLDWAMRITRAGLSAVMTGKGGDSLFQQATPEVFADRWRARGWRALFEPDTVRLAAANDRSVWSLLRQACVATPDAALFPPRRGLAVPQADPVPPHPWLVDLAPFGPAKRLQIAGVADGVSRHGPSLLTGAVEVLHPFCAQPVVEACLALDCGLLTLGGRDRGLVRHAFSGRLPDPIVARRSKGDMSRVYGRRVADNLSLLRPWILHGRLAEMGLIDRASAETLLSRESLMWRGRAGAILATAAIEAWVRVWQRRLGGRR</sequence>
<feature type="domain" description="Asparagine synthetase" evidence="1">
    <location>
        <begin position="454"/>
        <end position="572"/>
    </location>
</feature>
<dbReference type="SUPFAM" id="SSF52402">
    <property type="entry name" value="Adenine nucleotide alpha hydrolases-like"/>
    <property type="match status" value="1"/>
</dbReference>
<name>A0A258FQY9_9CAUL</name>
<gene>
    <name evidence="2" type="ORF">B7Z01_05130</name>
</gene>
<dbReference type="GO" id="GO:0004066">
    <property type="term" value="F:asparagine synthase (glutamine-hydrolyzing) activity"/>
    <property type="evidence" value="ECO:0007669"/>
    <property type="project" value="InterPro"/>
</dbReference>
<evidence type="ECO:0000313" key="3">
    <source>
        <dbReference type="Proteomes" id="UP000215595"/>
    </source>
</evidence>
<comment type="caution">
    <text evidence="2">The sequence shown here is derived from an EMBL/GenBank/DDBJ whole genome shotgun (WGS) entry which is preliminary data.</text>
</comment>
<dbReference type="Gene3D" id="3.40.50.620">
    <property type="entry name" value="HUPs"/>
    <property type="match status" value="1"/>
</dbReference>
<dbReference type="EMBL" id="NCEB01000008">
    <property type="protein sequence ID" value="OYX34549.1"/>
    <property type="molecule type" value="Genomic_DNA"/>
</dbReference>
<feature type="domain" description="Asparagine synthetase" evidence="1">
    <location>
        <begin position="217"/>
        <end position="392"/>
    </location>
</feature>
<evidence type="ECO:0000313" key="2">
    <source>
        <dbReference type="EMBL" id="OYX34549.1"/>
    </source>
</evidence>